<dbReference type="RefSeq" id="XP_013288101.1">
    <property type="nucleotide sequence ID" value="XM_013432647.1"/>
</dbReference>
<accession>A0A0D2GTG1</accession>
<reference evidence="2 3" key="1">
    <citation type="submission" date="2015-01" db="EMBL/GenBank/DDBJ databases">
        <title>The Genome Sequence of Fonsecaea pedrosoi CBS 271.37.</title>
        <authorList>
            <consortium name="The Broad Institute Genomics Platform"/>
            <person name="Cuomo C."/>
            <person name="de Hoog S."/>
            <person name="Gorbushina A."/>
            <person name="Stielow B."/>
            <person name="Teixiera M."/>
            <person name="Abouelleil A."/>
            <person name="Chapman S.B."/>
            <person name="Priest M."/>
            <person name="Young S.K."/>
            <person name="Wortman J."/>
            <person name="Nusbaum C."/>
            <person name="Birren B."/>
        </authorList>
    </citation>
    <scope>NUCLEOTIDE SEQUENCE [LARGE SCALE GENOMIC DNA]</scope>
    <source>
        <strain evidence="2 3">CBS 271.37</strain>
    </source>
</reference>
<feature type="domain" description="Thioesterase" evidence="1">
    <location>
        <begin position="129"/>
        <end position="207"/>
    </location>
</feature>
<sequence>MSEQHGKTDFMADFIGSHSISEDDRRYFASIEWTNKYLADPLYKAIPTFSRTLKDTGEDYFFARTINSPDTIPHLLSLQLKDYPNPPESPKGQLKLRTNHSEPTEVPQHPECVVLLSIGRPGLDGHPEVIHGGMACAILDEMMGLCAMLHQQHLPGPRGALFTVGLNITYRAPVPTPGDVLVRSWLVGKEGRKWLSRGQIVDKNGKVLTEAEGMWVLTKRQEKL</sequence>
<dbReference type="OrthoDB" id="506431at2759"/>
<dbReference type="AlphaFoldDB" id="A0A0D2GTG1"/>
<dbReference type="Proteomes" id="UP000053029">
    <property type="component" value="Unassembled WGS sequence"/>
</dbReference>
<dbReference type="VEuPathDB" id="FungiDB:Z517_03543"/>
<keyword evidence="3" id="KW-1185">Reference proteome</keyword>
<dbReference type="PANTHER" id="PTHR47260">
    <property type="entry name" value="UPF0644 PROTEIN PB2B4.06"/>
    <property type="match status" value="1"/>
</dbReference>
<dbReference type="EMBL" id="KN846970">
    <property type="protein sequence ID" value="KIW84293.1"/>
    <property type="molecule type" value="Genomic_DNA"/>
</dbReference>
<dbReference type="InterPro" id="IPR006683">
    <property type="entry name" value="Thioestr_dom"/>
</dbReference>
<dbReference type="Gene3D" id="3.10.129.10">
    <property type="entry name" value="Hotdog Thioesterase"/>
    <property type="match status" value="1"/>
</dbReference>
<name>A0A0D2GTG1_9EURO</name>
<dbReference type="GeneID" id="25303033"/>
<dbReference type="InterPro" id="IPR029069">
    <property type="entry name" value="HotDog_dom_sf"/>
</dbReference>
<evidence type="ECO:0000313" key="3">
    <source>
        <dbReference type="Proteomes" id="UP000053029"/>
    </source>
</evidence>
<dbReference type="InterPro" id="IPR052061">
    <property type="entry name" value="PTE-AB_protein"/>
</dbReference>
<organism evidence="2 3">
    <name type="scientific">Fonsecaea pedrosoi CBS 271.37</name>
    <dbReference type="NCBI Taxonomy" id="1442368"/>
    <lineage>
        <taxon>Eukaryota</taxon>
        <taxon>Fungi</taxon>
        <taxon>Dikarya</taxon>
        <taxon>Ascomycota</taxon>
        <taxon>Pezizomycotina</taxon>
        <taxon>Eurotiomycetes</taxon>
        <taxon>Chaetothyriomycetidae</taxon>
        <taxon>Chaetothyriales</taxon>
        <taxon>Herpotrichiellaceae</taxon>
        <taxon>Fonsecaea</taxon>
    </lineage>
</organism>
<dbReference type="PANTHER" id="PTHR47260:SF3">
    <property type="entry name" value="THIOESTERASE FAMILY PROTEIN (AFU_ORTHOLOGUE AFUA_7G03960)"/>
    <property type="match status" value="1"/>
</dbReference>
<dbReference type="CDD" id="cd03443">
    <property type="entry name" value="PaaI_thioesterase"/>
    <property type="match status" value="1"/>
</dbReference>
<dbReference type="Pfam" id="PF03061">
    <property type="entry name" value="4HBT"/>
    <property type="match status" value="1"/>
</dbReference>
<protein>
    <recommendedName>
        <fullName evidence="1">Thioesterase domain-containing protein</fullName>
    </recommendedName>
</protein>
<evidence type="ECO:0000313" key="2">
    <source>
        <dbReference type="EMBL" id="KIW84293.1"/>
    </source>
</evidence>
<dbReference type="HOGENOM" id="CLU_052827_4_0_1"/>
<dbReference type="SUPFAM" id="SSF54637">
    <property type="entry name" value="Thioesterase/thiol ester dehydrase-isomerase"/>
    <property type="match status" value="1"/>
</dbReference>
<evidence type="ECO:0000259" key="1">
    <source>
        <dbReference type="Pfam" id="PF03061"/>
    </source>
</evidence>
<gene>
    <name evidence="2" type="ORF">Z517_03543</name>
</gene>
<proteinExistence type="predicted"/>